<reference evidence="5" key="3">
    <citation type="submission" date="2021-06" db="EMBL/GenBank/DDBJ databases">
        <title>Genomic Description and Analysis of Intracellular Bacteria, Candidatus Berkiella cookevillensis and Candidatus Berkiella aquae.</title>
        <authorList>
            <person name="Kidane D.T."/>
            <person name="Mehari Y.T."/>
            <person name="Rice F.C."/>
            <person name="Arivett B.A."/>
            <person name="Farone A.L."/>
            <person name="Berk S.G."/>
            <person name="Farone M.B."/>
        </authorList>
    </citation>
    <scope>NUCLEOTIDE SEQUENCE</scope>
    <source>
        <strain evidence="5">HT99</strain>
    </source>
</reference>
<keyword evidence="1" id="KW-0812">Transmembrane</keyword>
<dbReference type="InterPro" id="IPR025205">
    <property type="entry name" value="PilX/PilW_C"/>
</dbReference>
<feature type="transmembrane region" description="Helical" evidence="1">
    <location>
        <begin position="12"/>
        <end position="32"/>
    </location>
</feature>
<evidence type="ECO:0000313" key="5">
    <source>
        <dbReference type="EMBL" id="MCS5712495.1"/>
    </source>
</evidence>
<organism evidence="4">
    <name type="scientific">Candidatus Berkiella aquae</name>
    <dbReference type="NCBI Taxonomy" id="295108"/>
    <lineage>
        <taxon>Bacteria</taxon>
        <taxon>Pseudomonadati</taxon>
        <taxon>Pseudomonadota</taxon>
        <taxon>Gammaproteobacteria</taxon>
        <taxon>Candidatus Berkiellales</taxon>
        <taxon>Candidatus Berkiellaceae</taxon>
        <taxon>Candidatus Berkiella</taxon>
    </lineage>
</organism>
<name>A0A0Q9YNL4_9GAMM</name>
<dbReference type="AlphaFoldDB" id="A0A0Q9YNL4"/>
<feature type="domain" description="PilX/PilW C-terminal" evidence="2">
    <location>
        <begin position="85"/>
        <end position="171"/>
    </location>
</feature>
<evidence type="ECO:0000313" key="4">
    <source>
        <dbReference type="EMBL" id="KRG22304.1"/>
    </source>
</evidence>
<dbReference type="EMBL" id="LKAJ01000002">
    <property type="protein sequence ID" value="KRG22304.1"/>
    <property type="molecule type" value="Genomic_DNA"/>
</dbReference>
<keyword evidence="6" id="KW-1185">Reference proteome</keyword>
<protein>
    <recommendedName>
        <fullName evidence="7">Type 4 fimbrial biogenesis protein PilX N-terminal domain-containing protein</fullName>
    </recommendedName>
</protein>
<dbReference type="Pfam" id="PF13681">
    <property type="entry name" value="PilX"/>
    <property type="match status" value="1"/>
</dbReference>
<feature type="domain" description="Type 4 fimbrial biogenesis protein PilX N-terminal" evidence="3">
    <location>
        <begin position="10"/>
        <end position="59"/>
    </location>
</feature>
<dbReference type="Proteomes" id="UP000051497">
    <property type="component" value="Unassembled WGS sequence"/>
</dbReference>
<proteinExistence type="predicted"/>
<evidence type="ECO:0000259" key="2">
    <source>
        <dbReference type="Pfam" id="PF13681"/>
    </source>
</evidence>
<evidence type="ECO:0000256" key="1">
    <source>
        <dbReference type="SAM" id="Phobius"/>
    </source>
</evidence>
<reference evidence="5" key="2">
    <citation type="journal article" date="2016" name="Genome Announc.">
        <title>Draft Genome Sequences of Two Novel Amoeba-Resistant Intranuclear Bacteria, 'Candidatus Berkiella cookevillensis' and 'Candidatus Berkiella aquae'.</title>
        <authorList>
            <person name="Mehari Y.T."/>
            <person name="Arivett B.A."/>
            <person name="Farone A.L."/>
            <person name="Gunderson J.H."/>
            <person name="Farone M.B."/>
        </authorList>
    </citation>
    <scope>NUCLEOTIDE SEQUENCE</scope>
    <source>
        <strain evidence="5">HT99</strain>
    </source>
</reference>
<evidence type="ECO:0000259" key="3">
    <source>
        <dbReference type="Pfam" id="PF14341"/>
    </source>
</evidence>
<accession>A0A0Q9YNL4</accession>
<dbReference type="OrthoDB" id="5298746at2"/>
<comment type="caution">
    <text evidence="4">The sequence shown here is derived from an EMBL/GenBank/DDBJ whole genome shotgun (WGS) entry which is preliminary data.</text>
</comment>
<dbReference type="EMBL" id="LKAJ02000001">
    <property type="protein sequence ID" value="MCS5712495.1"/>
    <property type="molecule type" value="Genomic_DNA"/>
</dbReference>
<dbReference type="STRING" id="295108.HT99x_00724"/>
<dbReference type="Pfam" id="PF14341">
    <property type="entry name" value="PilX_N"/>
    <property type="match status" value="1"/>
</dbReference>
<sequence length="175" mass="19014">MNINLKLQQKGMVLIVGLIFLLILTMIGVSAMNSTALSEKLTQNLRDSTTAFEASEASLAEGESWLTAQTTPPVPVSTCSSSPCNVWQANTLAAPYSQSSSWWQTNAKSFSGTIYGVVAQPRYIIEYYGFVPYELSPDAAGRGQGYYLYRVNARGTGATANAQINLQSIYSTQFN</sequence>
<evidence type="ECO:0008006" key="7">
    <source>
        <dbReference type="Google" id="ProtNLM"/>
    </source>
</evidence>
<gene>
    <name evidence="4" type="ORF">HT99x_00724</name>
    <name evidence="5" type="ORF">HT99x_013725</name>
</gene>
<keyword evidence="1" id="KW-0472">Membrane</keyword>
<keyword evidence="1" id="KW-1133">Transmembrane helix</keyword>
<reference evidence="4" key="1">
    <citation type="submission" date="2015-09" db="EMBL/GenBank/DDBJ databases">
        <title>Draft Genome Sequences of Two Novel Amoeba-resistant Intranuclear Bacteria, Candidatus Berkiella cookevillensis and Candidatus Berkiella aquae.</title>
        <authorList>
            <person name="Mehari Y.T."/>
            <person name="Arivett B.A."/>
            <person name="Farone A.L."/>
            <person name="Gunderson J.H."/>
            <person name="Farone M.B."/>
        </authorList>
    </citation>
    <scope>NUCLEOTIDE SEQUENCE [LARGE SCALE GENOMIC DNA]</scope>
    <source>
        <strain evidence="4">HT99</strain>
    </source>
</reference>
<dbReference type="RefSeq" id="WP_075065360.1">
    <property type="nucleotide sequence ID" value="NZ_LKAJ02000001.1"/>
</dbReference>
<dbReference type="InterPro" id="IPR025746">
    <property type="entry name" value="PilX_N_dom"/>
</dbReference>
<evidence type="ECO:0000313" key="6">
    <source>
        <dbReference type="Proteomes" id="UP000051497"/>
    </source>
</evidence>